<organism evidence="2 3">
    <name type="scientific">Glutamicibacter ardleyensis</name>
    <dbReference type="NCBI Taxonomy" id="225894"/>
    <lineage>
        <taxon>Bacteria</taxon>
        <taxon>Bacillati</taxon>
        <taxon>Actinomycetota</taxon>
        <taxon>Actinomycetes</taxon>
        <taxon>Micrococcales</taxon>
        <taxon>Micrococcaceae</taxon>
        <taxon>Glutamicibacter</taxon>
    </lineage>
</organism>
<dbReference type="GO" id="GO:0016787">
    <property type="term" value="F:hydrolase activity"/>
    <property type="evidence" value="ECO:0007669"/>
    <property type="project" value="UniProtKB-KW"/>
</dbReference>
<dbReference type="GeneID" id="303305618"/>
<keyword evidence="2" id="KW-0378">Hydrolase</keyword>
<protein>
    <submittedName>
        <fullName evidence="2">Hydrolase</fullName>
    </submittedName>
</protein>
<dbReference type="EMBL" id="BMKX01000010">
    <property type="protein sequence ID" value="GGJ71401.1"/>
    <property type="molecule type" value="Genomic_DNA"/>
</dbReference>
<dbReference type="PANTHER" id="PTHR43798">
    <property type="entry name" value="MONOACYLGLYCEROL LIPASE"/>
    <property type="match status" value="1"/>
</dbReference>
<sequence>MSLDLNLRVITASNESEARAVLLIHGFASSAQMNWNRSRWVQHFHDQGRDVILLDLPGHGEDPYRNDGSWTPTRIREAIAAGLEDLNLGPVDVLGYSLGARLGWEFAAHFPQLVNRLVMGGPASIDPLAAFEVDQARAYMERGEEIHDEYTAKVINIAKSESANDFNALFRLIEAIKTDPYIPASKVPACPTLLVAGDHDDLATTMPQLRRLLKNAGTESAIHWLPGRNHANAVTSREFKEKALEFFASA</sequence>
<accession>A0ABQ2DSE2</accession>
<dbReference type="Pfam" id="PF00561">
    <property type="entry name" value="Abhydrolase_1"/>
    <property type="match status" value="1"/>
</dbReference>
<dbReference type="InterPro" id="IPR000073">
    <property type="entry name" value="AB_hydrolase_1"/>
</dbReference>
<dbReference type="InterPro" id="IPR050266">
    <property type="entry name" value="AB_hydrolase_sf"/>
</dbReference>
<gene>
    <name evidence="2" type="ORF">GCM10007173_32840</name>
</gene>
<keyword evidence="3" id="KW-1185">Reference proteome</keyword>
<dbReference type="RefSeq" id="WP_188687184.1">
    <property type="nucleotide sequence ID" value="NZ_BMKX01000010.1"/>
</dbReference>
<dbReference type="SUPFAM" id="SSF53474">
    <property type="entry name" value="alpha/beta-Hydrolases"/>
    <property type="match status" value="1"/>
</dbReference>
<feature type="domain" description="AB hydrolase-1" evidence="1">
    <location>
        <begin position="20"/>
        <end position="131"/>
    </location>
</feature>
<comment type="caution">
    <text evidence="2">The sequence shown here is derived from an EMBL/GenBank/DDBJ whole genome shotgun (WGS) entry which is preliminary data.</text>
</comment>
<evidence type="ECO:0000259" key="1">
    <source>
        <dbReference type="Pfam" id="PF00561"/>
    </source>
</evidence>
<dbReference type="PANTHER" id="PTHR43798:SF5">
    <property type="entry name" value="MONOACYLGLYCEROL LIPASE ABHD6"/>
    <property type="match status" value="1"/>
</dbReference>
<dbReference type="Gene3D" id="3.40.50.1820">
    <property type="entry name" value="alpha/beta hydrolase"/>
    <property type="match status" value="1"/>
</dbReference>
<name>A0ABQ2DSE2_9MICC</name>
<reference evidence="3" key="1">
    <citation type="journal article" date="2019" name="Int. J. Syst. Evol. Microbiol.">
        <title>The Global Catalogue of Microorganisms (GCM) 10K type strain sequencing project: providing services to taxonomists for standard genome sequencing and annotation.</title>
        <authorList>
            <consortium name="The Broad Institute Genomics Platform"/>
            <consortium name="The Broad Institute Genome Sequencing Center for Infectious Disease"/>
            <person name="Wu L."/>
            <person name="Ma J."/>
        </authorList>
    </citation>
    <scope>NUCLEOTIDE SEQUENCE [LARGE SCALE GENOMIC DNA]</scope>
    <source>
        <strain evidence="3">CGMCC 1.3685</strain>
    </source>
</reference>
<evidence type="ECO:0000313" key="3">
    <source>
        <dbReference type="Proteomes" id="UP000606115"/>
    </source>
</evidence>
<dbReference type="InterPro" id="IPR029058">
    <property type="entry name" value="AB_hydrolase_fold"/>
</dbReference>
<proteinExistence type="predicted"/>
<dbReference type="Proteomes" id="UP000606115">
    <property type="component" value="Unassembled WGS sequence"/>
</dbReference>
<evidence type="ECO:0000313" key="2">
    <source>
        <dbReference type="EMBL" id="GGJ71401.1"/>
    </source>
</evidence>